<dbReference type="PANTHER" id="PTHR33048:SF42">
    <property type="entry name" value="INTEGRAL MEMBRANE PROTEIN"/>
    <property type="match status" value="1"/>
</dbReference>
<evidence type="ECO:0000256" key="6">
    <source>
        <dbReference type="SAM" id="MobiDB-lite"/>
    </source>
</evidence>
<keyword evidence="2 7" id="KW-0812">Transmembrane</keyword>
<evidence type="ECO:0000256" key="1">
    <source>
        <dbReference type="ARBA" id="ARBA00004141"/>
    </source>
</evidence>
<dbReference type="RefSeq" id="XP_062654336.1">
    <property type="nucleotide sequence ID" value="XM_062805476.1"/>
</dbReference>
<dbReference type="PANTHER" id="PTHR33048">
    <property type="entry name" value="PTH11-LIKE INTEGRAL MEMBRANE PROTEIN (AFU_ORTHOLOGUE AFUA_5G11245)"/>
    <property type="match status" value="1"/>
</dbReference>
<dbReference type="EMBL" id="JAUEPN010000011">
    <property type="protein sequence ID" value="KAK3290822.1"/>
    <property type="molecule type" value="Genomic_DNA"/>
</dbReference>
<evidence type="ECO:0000256" key="7">
    <source>
        <dbReference type="SAM" id="Phobius"/>
    </source>
</evidence>
<feature type="transmembrane region" description="Helical" evidence="7">
    <location>
        <begin position="119"/>
        <end position="139"/>
    </location>
</feature>
<sequence>MGNVDYGPQLNVLTWLLISISGLFLFTRLYLKHCQHRGLWWDDWILLASWVALAASASLVAFLVSIDYGKRFIPFHNAIKFGLPVNVLSTLVIIANLWGKTSFAVTLLRLPVRWMRISVWYILTTLTLTLTASVLMVWIECGPFKLAGDCVPVGVSIRYNVFSCAYSAAVDVALAVLPWKYLVSQQMSKKEKTGAMVAMSMGIFAGATAAAKASTIPQLQGSTDARGSIPLVALSLAEAAVCIVAASIPILRALSRGGFRGPVHFGYQTGYGTAMVESERQGVTSLRSQTTFVSLPIQGSRRPQSGQLETGIGIQQQQQRRGTSLWNDPDKSYAYICWCQPPFPVDNDDNDDDDDDDDDKDDEEEGEDGCDGGKTCLCGKPAQEHPDHKWITMLTWPDFATPGNFDMHTFSDHAAYGVVEVIENLLLDFVEANGNWREQWVVIDDPDTVNHLIRLVGRTFLAMLAQLERQRRLGPDSEVKDLGLIMSLYIETARTMQVNDLLKDGDEETVELKMPDGSTEKYTFDLGKLDEYILGYVERHSISVPDAPQDGEGAAEELPPQTSEDPWNTAEAFRRYERVHGKASGPGEKPAIGGDRYDITTWTSAERRSASFKKRDPFSKKEIAALKLGFMLGFE</sequence>
<comment type="subcellular location">
    <subcellularLocation>
        <location evidence="1">Membrane</location>
        <topology evidence="1">Multi-pass membrane protein</topology>
    </subcellularLocation>
</comment>
<dbReference type="GO" id="GO:0016020">
    <property type="term" value="C:membrane"/>
    <property type="evidence" value="ECO:0007669"/>
    <property type="project" value="UniProtKB-SubCell"/>
</dbReference>
<evidence type="ECO:0000313" key="9">
    <source>
        <dbReference type="EMBL" id="KAK3290822.1"/>
    </source>
</evidence>
<dbReference type="GeneID" id="87842424"/>
<keyword evidence="4 7" id="KW-0472">Membrane</keyword>
<keyword evidence="10" id="KW-1185">Reference proteome</keyword>
<evidence type="ECO:0000259" key="8">
    <source>
        <dbReference type="Pfam" id="PF20684"/>
    </source>
</evidence>
<organism evidence="9 10">
    <name type="scientific">Chaetomium fimeti</name>
    <dbReference type="NCBI Taxonomy" id="1854472"/>
    <lineage>
        <taxon>Eukaryota</taxon>
        <taxon>Fungi</taxon>
        <taxon>Dikarya</taxon>
        <taxon>Ascomycota</taxon>
        <taxon>Pezizomycotina</taxon>
        <taxon>Sordariomycetes</taxon>
        <taxon>Sordariomycetidae</taxon>
        <taxon>Sordariales</taxon>
        <taxon>Chaetomiaceae</taxon>
        <taxon>Chaetomium</taxon>
    </lineage>
</organism>
<evidence type="ECO:0000256" key="4">
    <source>
        <dbReference type="ARBA" id="ARBA00023136"/>
    </source>
</evidence>
<dbReference type="AlphaFoldDB" id="A0AAE0LMQ6"/>
<name>A0AAE0LMQ6_9PEZI</name>
<feature type="domain" description="Rhodopsin" evidence="8">
    <location>
        <begin position="28"/>
        <end position="255"/>
    </location>
</feature>
<accession>A0AAE0LMQ6</accession>
<protein>
    <recommendedName>
        <fullName evidence="8">Rhodopsin domain-containing protein</fullName>
    </recommendedName>
</protein>
<dbReference type="Proteomes" id="UP001278766">
    <property type="component" value="Unassembled WGS sequence"/>
</dbReference>
<evidence type="ECO:0000256" key="5">
    <source>
        <dbReference type="ARBA" id="ARBA00038359"/>
    </source>
</evidence>
<feature type="transmembrane region" description="Helical" evidence="7">
    <location>
        <begin position="231"/>
        <end position="251"/>
    </location>
</feature>
<feature type="compositionally biased region" description="Acidic residues" evidence="6">
    <location>
        <begin position="346"/>
        <end position="370"/>
    </location>
</feature>
<dbReference type="InterPro" id="IPR052337">
    <property type="entry name" value="SAT4-like"/>
</dbReference>
<feature type="transmembrane region" description="Helical" evidence="7">
    <location>
        <begin position="43"/>
        <end position="66"/>
    </location>
</feature>
<feature type="transmembrane region" description="Helical" evidence="7">
    <location>
        <begin position="194"/>
        <end position="211"/>
    </location>
</feature>
<feature type="region of interest" description="Disordered" evidence="6">
    <location>
        <begin position="297"/>
        <end position="325"/>
    </location>
</feature>
<evidence type="ECO:0000256" key="3">
    <source>
        <dbReference type="ARBA" id="ARBA00022989"/>
    </source>
</evidence>
<feature type="region of interest" description="Disordered" evidence="6">
    <location>
        <begin position="544"/>
        <end position="567"/>
    </location>
</feature>
<comment type="caution">
    <text evidence="9">The sequence shown here is derived from an EMBL/GenBank/DDBJ whole genome shotgun (WGS) entry which is preliminary data.</text>
</comment>
<feature type="region of interest" description="Disordered" evidence="6">
    <location>
        <begin position="344"/>
        <end position="376"/>
    </location>
</feature>
<evidence type="ECO:0000256" key="2">
    <source>
        <dbReference type="ARBA" id="ARBA00022692"/>
    </source>
</evidence>
<gene>
    <name evidence="9" type="ORF">B0H64DRAFT_420639</name>
</gene>
<dbReference type="Pfam" id="PF20684">
    <property type="entry name" value="Fung_rhodopsin"/>
    <property type="match status" value="1"/>
</dbReference>
<dbReference type="InterPro" id="IPR049326">
    <property type="entry name" value="Rhodopsin_dom_fungi"/>
</dbReference>
<feature type="transmembrane region" description="Helical" evidence="7">
    <location>
        <begin position="12"/>
        <end position="31"/>
    </location>
</feature>
<feature type="transmembrane region" description="Helical" evidence="7">
    <location>
        <begin position="78"/>
        <end position="98"/>
    </location>
</feature>
<comment type="similarity">
    <text evidence="5">Belongs to the SAT4 family.</text>
</comment>
<evidence type="ECO:0000313" key="10">
    <source>
        <dbReference type="Proteomes" id="UP001278766"/>
    </source>
</evidence>
<feature type="compositionally biased region" description="Low complexity" evidence="6">
    <location>
        <begin position="311"/>
        <end position="322"/>
    </location>
</feature>
<proteinExistence type="inferred from homology"/>
<reference evidence="9" key="2">
    <citation type="submission" date="2023-06" db="EMBL/GenBank/DDBJ databases">
        <authorList>
            <consortium name="Lawrence Berkeley National Laboratory"/>
            <person name="Haridas S."/>
            <person name="Hensen N."/>
            <person name="Bonometti L."/>
            <person name="Westerberg I."/>
            <person name="Brannstrom I.O."/>
            <person name="Guillou S."/>
            <person name="Cros-Aarteil S."/>
            <person name="Calhoun S."/>
            <person name="Kuo A."/>
            <person name="Mondo S."/>
            <person name="Pangilinan J."/>
            <person name="Riley R."/>
            <person name="Labutti K."/>
            <person name="Andreopoulos B."/>
            <person name="Lipzen A."/>
            <person name="Chen C."/>
            <person name="Yanf M."/>
            <person name="Daum C."/>
            <person name="Ng V."/>
            <person name="Clum A."/>
            <person name="Steindorff A."/>
            <person name="Ohm R."/>
            <person name="Martin F."/>
            <person name="Silar P."/>
            <person name="Natvig D."/>
            <person name="Lalanne C."/>
            <person name="Gautier V."/>
            <person name="Ament-Velasquez S.L."/>
            <person name="Kruys A."/>
            <person name="Hutchinson M.I."/>
            <person name="Powell A.J."/>
            <person name="Barry K."/>
            <person name="Miller A.N."/>
            <person name="Grigoriev I.V."/>
            <person name="Debuchy R."/>
            <person name="Gladieux P."/>
            <person name="Thoren M.H."/>
            <person name="Johannesson H."/>
        </authorList>
    </citation>
    <scope>NUCLEOTIDE SEQUENCE</scope>
    <source>
        <strain evidence="9">CBS 168.71</strain>
    </source>
</reference>
<reference evidence="9" key="1">
    <citation type="journal article" date="2023" name="Mol. Phylogenet. Evol.">
        <title>Genome-scale phylogeny and comparative genomics of the fungal order Sordariales.</title>
        <authorList>
            <person name="Hensen N."/>
            <person name="Bonometti L."/>
            <person name="Westerberg I."/>
            <person name="Brannstrom I.O."/>
            <person name="Guillou S."/>
            <person name="Cros-Aarteil S."/>
            <person name="Calhoun S."/>
            <person name="Haridas S."/>
            <person name="Kuo A."/>
            <person name="Mondo S."/>
            <person name="Pangilinan J."/>
            <person name="Riley R."/>
            <person name="LaButti K."/>
            <person name="Andreopoulos B."/>
            <person name="Lipzen A."/>
            <person name="Chen C."/>
            <person name="Yan M."/>
            <person name="Daum C."/>
            <person name="Ng V."/>
            <person name="Clum A."/>
            <person name="Steindorff A."/>
            <person name="Ohm R.A."/>
            <person name="Martin F."/>
            <person name="Silar P."/>
            <person name="Natvig D.O."/>
            <person name="Lalanne C."/>
            <person name="Gautier V."/>
            <person name="Ament-Velasquez S.L."/>
            <person name="Kruys A."/>
            <person name="Hutchinson M.I."/>
            <person name="Powell A.J."/>
            <person name="Barry K."/>
            <person name="Miller A.N."/>
            <person name="Grigoriev I.V."/>
            <person name="Debuchy R."/>
            <person name="Gladieux P."/>
            <person name="Hiltunen Thoren M."/>
            <person name="Johannesson H."/>
        </authorList>
    </citation>
    <scope>NUCLEOTIDE SEQUENCE</scope>
    <source>
        <strain evidence="9">CBS 168.71</strain>
    </source>
</reference>
<keyword evidence="3 7" id="KW-1133">Transmembrane helix</keyword>